<reference evidence="3" key="1">
    <citation type="submission" date="2014-05" db="EMBL/GenBank/DDBJ databases">
        <title>The transcriptome of the halophilic microalga Tetraselmis sp. GSL018 isolated from the Great Salt Lake, Utah.</title>
        <authorList>
            <person name="Jinkerson R.E."/>
            <person name="D'Adamo S."/>
            <person name="Posewitz M.C."/>
        </authorList>
    </citation>
    <scope>NUCLEOTIDE SEQUENCE</scope>
    <source>
        <strain evidence="3">GSL018</strain>
    </source>
</reference>
<name>A0A061R9B6_9CHLO</name>
<proteinExistence type="predicted"/>
<feature type="domain" description="Beta-carotene isomerase D27-like C-terminal" evidence="2">
    <location>
        <begin position="174"/>
        <end position="277"/>
    </location>
</feature>
<feature type="region of interest" description="Disordered" evidence="1">
    <location>
        <begin position="308"/>
        <end position="327"/>
    </location>
</feature>
<protein>
    <recommendedName>
        <fullName evidence="2">Beta-carotene isomerase D27-like C-terminal domain-containing protein</fullName>
    </recommendedName>
</protein>
<evidence type="ECO:0000256" key="1">
    <source>
        <dbReference type="SAM" id="MobiDB-lite"/>
    </source>
</evidence>
<evidence type="ECO:0000259" key="2">
    <source>
        <dbReference type="Pfam" id="PF13225"/>
    </source>
</evidence>
<dbReference type="PANTHER" id="PTHR33591:SF2">
    <property type="entry name" value="BETA-CAROTENE ISOMERASE D27"/>
    <property type="match status" value="1"/>
</dbReference>
<dbReference type="Pfam" id="PF13225">
    <property type="entry name" value="D27-like_C"/>
    <property type="match status" value="1"/>
</dbReference>
<gene>
    <name evidence="3" type="ORF">TSPGSL018_8449</name>
</gene>
<evidence type="ECO:0000313" key="3">
    <source>
        <dbReference type="EMBL" id="JAC68553.1"/>
    </source>
</evidence>
<dbReference type="AlphaFoldDB" id="A0A061R9B6"/>
<dbReference type="PANTHER" id="PTHR33591">
    <property type="entry name" value="BETA-CAROTENE ISOMERASE D27"/>
    <property type="match status" value="1"/>
</dbReference>
<dbReference type="GO" id="GO:0005506">
    <property type="term" value="F:iron ion binding"/>
    <property type="evidence" value="ECO:0007669"/>
    <property type="project" value="InterPro"/>
</dbReference>
<accession>A0A061R9B6</accession>
<sequence>MNVLCISHHRTAFARNEKRGVGRKAWPCHLSKLAGQRHKLSRRYLRAAETEAPEAFKLPPRKSGLRDAGTEGTVPEYTLSPLDHVLLAWFRRALLKELKCEDTYEKGFAGVARLVELLHRRSSCADETQRRGTRVLRSLLPRPFTRAFGAFLSVLPDWFVARHASATTVLVLNWLVGPSEVNDAPANLLPENKSRPPSNAAAAAVRQGTEACGYRQGVLVKRCRILEETKCASVCLNVCQVPTQRFFTEDIGLPMTMLPNYDNFECQFVFGRYPPPPAESDIFVTPCFKQCPSASARAKLCDLKPYVPETESSDSGKADSLDEQANQ</sequence>
<organism evidence="3">
    <name type="scientific">Tetraselmis sp. GSL018</name>
    <dbReference type="NCBI Taxonomy" id="582737"/>
    <lineage>
        <taxon>Eukaryota</taxon>
        <taxon>Viridiplantae</taxon>
        <taxon>Chlorophyta</taxon>
        <taxon>core chlorophytes</taxon>
        <taxon>Chlorodendrophyceae</taxon>
        <taxon>Chlorodendrales</taxon>
        <taxon>Chlorodendraceae</taxon>
        <taxon>Tetraselmis</taxon>
    </lineage>
</organism>
<dbReference type="InterPro" id="IPR025114">
    <property type="entry name" value="D27-like_C"/>
</dbReference>
<dbReference type="InterPro" id="IPR038938">
    <property type="entry name" value="D27-like"/>
</dbReference>
<dbReference type="EMBL" id="GBEZ01017816">
    <property type="protein sequence ID" value="JAC68553.1"/>
    <property type="molecule type" value="Transcribed_RNA"/>
</dbReference>